<dbReference type="PANTHER" id="PTHR13090">
    <property type="entry name" value="ARGININE-HYDROXYLASE NDUFAF5, MITOCHONDRIAL"/>
    <property type="match status" value="1"/>
</dbReference>
<sequence length="250" mass="27836">MDRSPPKIFNRRRALTKWRRSESRRAFRSETAYLTNALADDVAERLEFMNLAPKHALLVGDCHDELALRLQNSAEKLSKQSLFERDDEQPGPFEEYDLIVHLLGLGMVNDLPGALIHARNSLAMDGLFIAAFPGAGSLTSLRQIALAADGERPAARIHPQVDIRAGTALLERAGFARQVVDSYPVKVRFSSLERMIEDLRDHGLTSSLASTAPPITRAGWQRARAAFDSMRDDGGKVTETFEILVLTGWR</sequence>
<name>A0A547P6X5_9SPHN</name>
<reference evidence="3 4" key="1">
    <citation type="submission" date="2019-06" db="EMBL/GenBank/DDBJ databases">
        <title>Erythrobacter insulae sp. nov., isolated from a tidal flat.</title>
        <authorList>
            <person name="Yoon J.-H."/>
        </authorList>
    </citation>
    <scope>NUCLEOTIDE SEQUENCE [LARGE SCALE GENOMIC DNA]</scope>
    <source>
        <strain evidence="3 4">JBTF-M21</strain>
    </source>
</reference>
<evidence type="ECO:0000313" key="4">
    <source>
        <dbReference type="Proteomes" id="UP000316343"/>
    </source>
</evidence>
<protein>
    <submittedName>
        <fullName evidence="3">Methyltransferase</fullName>
    </submittedName>
</protein>
<dbReference type="Gene3D" id="3.40.50.150">
    <property type="entry name" value="Vaccinia Virus protein VP39"/>
    <property type="match status" value="1"/>
</dbReference>
<dbReference type="GO" id="GO:0032259">
    <property type="term" value="P:methylation"/>
    <property type="evidence" value="ECO:0007669"/>
    <property type="project" value="UniProtKB-KW"/>
</dbReference>
<dbReference type="InterPro" id="IPR050602">
    <property type="entry name" value="Malonyl-ACP_OMT"/>
</dbReference>
<dbReference type="RefSeq" id="WP_142789182.1">
    <property type="nucleotide sequence ID" value="NZ_VHJK01000002.1"/>
</dbReference>
<evidence type="ECO:0000256" key="2">
    <source>
        <dbReference type="ARBA" id="ARBA00022679"/>
    </source>
</evidence>
<keyword evidence="4" id="KW-1185">Reference proteome</keyword>
<dbReference type="SUPFAM" id="SSF53335">
    <property type="entry name" value="S-adenosyl-L-methionine-dependent methyltransferases"/>
    <property type="match status" value="1"/>
</dbReference>
<dbReference type="Proteomes" id="UP000316343">
    <property type="component" value="Unassembled WGS sequence"/>
</dbReference>
<evidence type="ECO:0000313" key="3">
    <source>
        <dbReference type="EMBL" id="TRD09892.1"/>
    </source>
</evidence>
<organism evidence="3 4">
    <name type="scientific">Erythrobacter insulae</name>
    <dbReference type="NCBI Taxonomy" id="2584124"/>
    <lineage>
        <taxon>Bacteria</taxon>
        <taxon>Pseudomonadati</taxon>
        <taxon>Pseudomonadota</taxon>
        <taxon>Alphaproteobacteria</taxon>
        <taxon>Sphingomonadales</taxon>
        <taxon>Erythrobacteraceae</taxon>
        <taxon>Erythrobacter/Porphyrobacter group</taxon>
        <taxon>Erythrobacter</taxon>
    </lineage>
</organism>
<dbReference type="InterPro" id="IPR029063">
    <property type="entry name" value="SAM-dependent_MTases_sf"/>
</dbReference>
<dbReference type="AlphaFoldDB" id="A0A547P6X5"/>
<dbReference type="EMBL" id="VHJK01000002">
    <property type="protein sequence ID" value="TRD09892.1"/>
    <property type="molecule type" value="Genomic_DNA"/>
</dbReference>
<dbReference type="PANTHER" id="PTHR13090:SF1">
    <property type="entry name" value="ARGININE-HYDROXYLASE NDUFAF5, MITOCHONDRIAL"/>
    <property type="match status" value="1"/>
</dbReference>
<dbReference type="OrthoDB" id="9793723at2"/>
<comment type="caution">
    <text evidence="3">The sequence shown here is derived from an EMBL/GenBank/DDBJ whole genome shotgun (WGS) entry which is preliminary data.</text>
</comment>
<dbReference type="GO" id="GO:0008168">
    <property type="term" value="F:methyltransferase activity"/>
    <property type="evidence" value="ECO:0007669"/>
    <property type="project" value="UniProtKB-KW"/>
</dbReference>
<keyword evidence="1 3" id="KW-0489">Methyltransferase</keyword>
<proteinExistence type="predicted"/>
<accession>A0A547P6X5</accession>
<evidence type="ECO:0000256" key="1">
    <source>
        <dbReference type="ARBA" id="ARBA00022603"/>
    </source>
</evidence>
<keyword evidence="2 3" id="KW-0808">Transferase</keyword>
<gene>
    <name evidence="3" type="ORF">FGU71_12845</name>
</gene>